<evidence type="ECO:0000313" key="2">
    <source>
        <dbReference type="Proteomes" id="UP000095284"/>
    </source>
</evidence>
<evidence type="ECO:0000313" key="3">
    <source>
        <dbReference type="WBParaSite" id="BXY_1355200.1"/>
    </source>
</evidence>
<dbReference type="Proteomes" id="UP000095284">
    <property type="component" value="Unplaced"/>
</dbReference>
<organism evidence="2 3">
    <name type="scientific">Bursaphelenchus xylophilus</name>
    <name type="common">Pinewood nematode worm</name>
    <name type="synonym">Aphelenchoides xylophilus</name>
    <dbReference type="NCBI Taxonomy" id="6326"/>
    <lineage>
        <taxon>Eukaryota</taxon>
        <taxon>Metazoa</taxon>
        <taxon>Ecdysozoa</taxon>
        <taxon>Nematoda</taxon>
        <taxon>Chromadorea</taxon>
        <taxon>Rhabditida</taxon>
        <taxon>Tylenchina</taxon>
        <taxon>Tylenchomorpha</taxon>
        <taxon>Aphelenchoidea</taxon>
        <taxon>Aphelenchoididae</taxon>
        <taxon>Bursaphelenchus</taxon>
    </lineage>
</organism>
<accession>A0A1I7SKH2</accession>
<dbReference type="WBParaSite" id="BXY_1355200.1">
    <property type="protein sequence ID" value="BXY_1355200.1"/>
    <property type="gene ID" value="BXY_1355200"/>
</dbReference>
<sequence>AKPPNPRIHRAPSADCPSRRPLHRSHDNNRNPTRCLVRNPTMRTGHVDFDFTRGFRSPHFVPAGGRPIGPFRIHVDVQDSGCGVVLVLRTTPNHIPEYFAEIRFDQLHKSLDSGGECK</sequence>
<reference evidence="3" key="1">
    <citation type="submission" date="2016-11" db="UniProtKB">
        <authorList>
            <consortium name="WormBaseParasite"/>
        </authorList>
    </citation>
    <scope>IDENTIFICATION</scope>
</reference>
<name>A0A1I7SKH2_BURXY</name>
<protein>
    <submittedName>
        <fullName evidence="3">Velvet domain-containing protein</fullName>
    </submittedName>
</protein>
<feature type="region of interest" description="Disordered" evidence="1">
    <location>
        <begin position="1"/>
        <end position="38"/>
    </location>
</feature>
<dbReference type="AlphaFoldDB" id="A0A1I7SKH2"/>
<evidence type="ECO:0000256" key="1">
    <source>
        <dbReference type="SAM" id="MobiDB-lite"/>
    </source>
</evidence>
<proteinExistence type="predicted"/>